<dbReference type="Proteomes" id="UP000242444">
    <property type="component" value="Unassembled WGS sequence"/>
</dbReference>
<accession>A0A263D1L6</accession>
<evidence type="ECO:0000313" key="1">
    <source>
        <dbReference type="EMBL" id="OZM71406.1"/>
    </source>
</evidence>
<dbReference type="InParanoid" id="A0A263D1L6"/>
<organism evidence="1 2">
    <name type="scientific">Amycolatopsis antarctica</name>
    <dbReference type="NCBI Taxonomy" id="1854586"/>
    <lineage>
        <taxon>Bacteria</taxon>
        <taxon>Bacillati</taxon>
        <taxon>Actinomycetota</taxon>
        <taxon>Actinomycetes</taxon>
        <taxon>Pseudonocardiales</taxon>
        <taxon>Pseudonocardiaceae</taxon>
        <taxon>Amycolatopsis</taxon>
    </lineage>
</organism>
<dbReference type="AlphaFoldDB" id="A0A263D1L6"/>
<name>A0A263D1L6_9PSEU</name>
<proteinExistence type="predicted"/>
<comment type="caution">
    <text evidence="1">The sequence shown here is derived from an EMBL/GenBank/DDBJ whole genome shotgun (WGS) entry which is preliminary data.</text>
</comment>
<gene>
    <name evidence="1" type="ORF">CFN78_19790</name>
</gene>
<evidence type="ECO:0000313" key="2">
    <source>
        <dbReference type="Proteomes" id="UP000242444"/>
    </source>
</evidence>
<dbReference type="RefSeq" id="WP_094864354.1">
    <property type="nucleotide sequence ID" value="NZ_NKYE01000013.1"/>
</dbReference>
<keyword evidence="2" id="KW-1185">Reference proteome</keyword>
<sequence length="124" mass="13340">MGKHYKSENEDAGEDTGHGLLLAERYEDLGPTVPILEGFIGELGEDPEAATLTRADGAEGVEGVELFDDHSGTFTGTLEIREDEALPEDPLDGIELDLTLEPAFELAGTFTPVEAHTLPLPRVH</sequence>
<dbReference type="EMBL" id="NKYE01000013">
    <property type="protein sequence ID" value="OZM71406.1"/>
    <property type="molecule type" value="Genomic_DNA"/>
</dbReference>
<protein>
    <submittedName>
        <fullName evidence="1">Uncharacterized protein</fullName>
    </submittedName>
</protein>
<reference evidence="1 2" key="1">
    <citation type="submission" date="2017-07" db="EMBL/GenBank/DDBJ databases">
        <title>Amycolatopsis antarcticus sp. nov., isolated from the surface of an Antarcticus brown macroalga.</title>
        <authorList>
            <person name="Wang J."/>
            <person name="Leiva S."/>
            <person name="Huang J."/>
            <person name="Huang Y."/>
        </authorList>
    </citation>
    <scope>NUCLEOTIDE SEQUENCE [LARGE SCALE GENOMIC DNA]</scope>
    <source>
        <strain evidence="1 2">AU-G6</strain>
    </source>
</reference>